<sequence>MWSRVGYSEYWMWDGYHRNCSVTDENCEMEIDEPSRNCSGLSLCSLYTCSESTYQIIDCDGLKATNYMRLNYTCIKGMSCLPCMCVCE</sequence>
<organism evidence="1 2">
    <name type="scientific">Paralvinella palmiformis</name>
    <dbReference type="NCBI Taxonomy" id="53620"/>
    <lineage>
        <taxon>Eukaryota</taxon>
        <taxon>Metazoa</taxon>
        <taxon>Spiralia</taxon>
        <taxon>Lophotrochozoa</taxon>
        <taxon>Annelida</taxon>
        <taxon>Polychaeta</taxon>
        <taxon>Sedentaria</taxon>
        <taxon>Canalipalpata</taxon>
        <taxon>Terebellida</taxon>
        <taxon>Terebelliformia</taxon>
        <taxon>Alvinellidae</taxon>
        <taxon>Paralvinella</taxon>
    </lineage>
</organism>
<reference evidence="1" key="1">
    <citation type="journal article" date="2023" name="Mol. Biol. Evol.">
        <title>Third-Generation Sequencing Reveals the Adaptive Role of the Epigenome in Three Deep-Sea Polychaetes.</title>
        <authorList>
            <person name="Perez M."/>
            <person name="Aroh O."/>
            <person name="Sun Y."/>
            <person name="Lan Y."/>
            <person name="Juniper S.K."/>
            <person name="Young C.R."/>
            <person name="Angers B."/>
            <person name="Qian P.Y."/>
        </authorList>
    </citation>
    <scope>NUCLEOTIDE SEQUENCE</scope>
    <source>
        <strain evidence="1">P08H-3</strain>
    </source>
</reference>
<keyword evidence="2" id="KW-1185">Reference proteome</keyword>
<proteinExistence type="predicted"/>
<gene>
    <name evidence="1" type="ORF">LSH36_1834g00007</name>
</gene>
<protein>
    <submittedName>
        <fullName evidence="1">Uncharacterized protein</fullName>
    </submittedName>
</protein>
<dbReference type="Proteomes" id="UP001208570">
    <property type="component" value="Unassembled WGS sequence"/>
</dbReference>
<name>A0AAD9MMT3_9ANNE</name>
<evidence type="ECO:0000313" key="2">
    <source>
        <dbReference type="Proteomes" id="UP001208570"/>
    </source>
</evidence>
<evidence type="ECO:0000313" key="1">
    <source>
        <dbReference type="EMBL" id="KAK2139375.1"/>
    </source>
</evidence>
<dbReference type="EMBL" id="JAODUP010001832">
    <property type="protein sequence ID" value="KAK2139375.1"/>
    <property type="molecule type" value="Genomic_DNA"/>
</dbReference>
<dbReference type="AlphaFoldDB" id="A0AAD9MMT3"/>
<comment type="caution">
    <text evidence="1">The sequence shown here is derived from an EMBL/GenBank/DDBJ whole genome shotgun (WGS) entry which is preliminary data.</text>
</comment>
<accession>A0AAD9MMT3</accession>